<dbReference type="PANTHER" id="PTHR42760:SF5">
    <property type="entry name" value="2-DEHYDRO-3-DEOXY-D-GLUCONATE 5-DEHYDROGENASE"/>
    <property type="match status" value="1"/>
</dbReference>
<proteinExistence type="inferred from homology"/>
<dbReference type="PROSITE" id="PS00061">
    <property type="entry name" value="ADH_SHORT"/>
    <property type="match status" value="1"/>
</dbReference>
<dbReference type="Gene3D" id="3.40.50.720">
    <property type="entry name" value="NAD(P)-binding Rossmann-like Domain"/>
    <property type="match status" value="1"/>
</dbReference>
<protein>
    <submittedName>
        <fullName evidence="4">2-deoxy-D-gluconate 3-dehydrogenase</fullName>
    </submittedName>
</protein>
<dbReference type="EMBL" id="JBFCZG010000003">
    <property type="protein sequence ID" value="KAL3425166.1"/>
    <property type="molecule type" value="Genomic_DNA"/>
</dbReference>
<gene>
    <name evidence="4" type="ORF">PVAG01_04447</name>
</gene>
<sequence>MELFSLKGKTALITGGGRGIGQAIAVGLAEAGADVILILRDLKNEGTKRQIEALGRKCDTYQFDLSDREAAQEVASTVTKEHKIDILVNVAGIQRRHAAADFPLEVFDEILQVNLRSTFVICRDIGKYWLENRIQGRIINTASMATFQGGINMAAYTSSKGAVGQLTKALSNEWSPHGIRVNAIAPGYIATDMNIDTRTSSDKTYLKSITDRIPAGRWGEPSEFKGPAIFLASEASSYINGEIMIVDGGWMAR</sequence>
<dbReference type="SUPFAM" id="SSF51735">
    <property type="entry name" value="NAD(P)-binding Rossmann-fold domains"/>
    <property type="match status" value="1"/>
</dbReference>
<dbReference type="Proteomes" id="UP001629113">
    <property type="component" value="Unassembled WGS sequence"/>
</dbReference>
<organism evidence="4 5">
    <name type="scientific">Phlyctema vagabunda</name>
    <dbReference type="NCBI Taxonomy" id="108571"/>
    <lineage>
        <taxon>Eukaryota</taxon>
        <taxon>Fungi</taxon>
        <taxon>Dikarya</taxon>
        <taxon>Ascomycota</taxon>
        <taxon>Pezizomycotina</taxon>
        <taxon>Leotiomycetes</taxon>
        <taxon>Helotiales</taxon>
        <taxon>Dermateaceae</taxon>
        <taxon>Phlyctema</taxon>
    </lineage>
</organism>
<reference evidence="4 5" key="1">
    <citation type="submission" date="2024-06" db="EMBL/GenBank/DDBJ databases">
        <title>Complete genome of Phlyctema vagabunda strain 19-DSS-EL-015.</title>
        <authorList>
            <person name="Fiorenzani C."/>
        </authorList>
    </citation>
    <scope>NUCLEOTIDE SEQUENCE [LARGE SCALE GENOMIC DNA]</scope>
    <source>
        <strain evidence="4 5">19-DSS-EL-015</strain>
    </source>
</reference>
<dbReference type="PRINTS" id="PR00081">
    <property type="entry name" value="GDHRDH"/>
</dbReference>
<name>A0ABR4PQI7_9HELO</name>
<keyword evidence="2" id="KW-0521">NADP</keyword>
<evidence type="ECO:0000256" key="2">
    <source>
        <dbReference type="ARBA" id="ARBA00022857"/>
    </source>
</evidence>
<evidence type="ECO:0000256" key="1">
    <source>
        <dbReference type="ARBA" id="ARBA00006484"/>
    </source>
</evidence>
<comment type="similarity">
    <text evidence="1">Belongs to the short-chain dehydrogenases/reductases (SDR) family.</text>
</comment>
<keyword evidence="3" id="KW-0560">Oxidoreductase</keyword>
<dbReference type="InterPro" id="IPR036291">
    <property type="entry name" value="NAD(P)-bd_dom_sf"/>
</dbReference>
<accession>A0ABR4PQI7</accession>
<comment type="caution">
    <text evidence="4">The sequence shown here is derived from an EMBL/GenBank/DDBJ whole genome shotgun (WGS) entry which is preliminary data.</text>
</comment>
<dbReference type="PANTHER" id="PTHR42760">
    <property type="entry name" value="SHORT-CHAIN DEHYDROGENASES/REDUCTASES FAMILY MEMBER"/>
    <property type="match status" value="1"/>
</dbReference>
<evidence type="ECO:0000313" key="5">
    <source>
        <dbReference type="Proteomes" id="UP001629113"/>
    </source>
</evidence>
<evidence type="ECO:0000256" key="3">
    <source>
        <dbReference type="ARBA" id="ARBA00023002"/>
    </source>
</evidence>
<dbReference type="InterPro" id="IPR020904">
    <property type="entry name" value="Sc_DH/Rdtase_CS"/>
</dbReference>
<evidence type="ECO:0000313" key="4">
    <source>
        <dbReference type="EMBL" id="KAL3425166.1"/>
    </source>
</evidence>
<keyword evidence="5" id="KW-1185">Reference proteome</keyword>
<dbReference type="PRINTS" id="PR00080">
    <property type="entry name" value="SDRFAMILY"/>
</dbReference>
<dbReference type="Pfam" id="PF13561">
    <property type="entry name" value="adh_short_C2"/>
    <property type="match status" value="1"/>
</dbReference>
<dbReference type="InterPro" id="IPR002347">
    <property type="entry name" value="SDR_fam"/>
</dbReference>